<dbReference type="InterPro" id="IPR004360">
    <property type="entry name" value="Glyas_Fos-R_dOase_dom"/>
</dbReference>
<dbReference type="Proteomes" id="UP000182652">
    <property type="component" value="Unassembled WGS sequence"/>
</dbReference>
<proteinExistence type="predicted"/>
<evidence type="ECO:0000259" key="1">
    <source>
        <dbReference type="PROSITE" id="PS51819"/>
    </source>
</evidence>
<dbReference type="InterPro" id="IPR052164">
    <property type="entry name" value="Anthracycline_SecMetBiosynth"/>
</dbReference>
<dbReference type="Gene3D" id="3.10.180.10">
    <property type="entry name" value="2,3-Dihydroxybiphenyl 1,2-Dioxygenase, domain 1"/>
    <property type="match status" value="2"/>
</dbReference>
<gene>
    <name evidence="2" type="ORF">SAMN04489745_3235</name>
</gene>
<accession>A0A1H4VL04</accession>
<dbReference type="PANTHER" id="PTHR33993:SF10">
    <property type="entry name" value="CONSERVED PROTEIN"/>
    <property type="match status" value="1"/>
</dbReference>
<sequence>MTTPTFAPGDPCWADLMTDDVEAAQKFYGELLGWTFESDDEEKYGGYVTASKDGRQVAGLMAKQPDQQEMPSTWGIYLKSDDAEATAAAITAAGGQVVVPPMTVPEMGVMAIAEDPSGAFVGVWEPLSHGGYSLINEPGAVGWHELASRKYDAAVDFYRQAFGWDISVMEDTEDFRYSTLGEGDQARAGLFDAAKFLPEGVPSHWLIYLVVDNADEAARKVTELGGRVLEEPRDDPHGRHARVTDPFGAVFMLHQSLV</sequence>
<organism evidence="2 3">
    <name type="scientific">Arthrobacter woluwensis</name>
    <dbReference type="NCBI Taxonomy" id="156980"/>
    <lineage>
        <taxon>Bacteria</taxon>
        <taxon>Bacillati</taxon>
        <taxon>Actinomycetota</taxon>
        <taxon>Actinomycetes</taxon>
        <taxon>Micrococcales</taxon>
        <taxon>Micrococcaceae</taxon>
        <taxon>Arthrobacter</taxon>
    </lineage>
</organism>
<feature type="domain" description="VOC" evidence="1">
    <location>
        <begin position="140"/>
        <end position="256"/>
    </location>
</feature>
<dbReference type="InterPro" id="IPR037523">
    <property type="entry name" value="VOC_core"/>
</dbReference>
<dbReference type="PROSITE" id="PS51819">
    <property type="entry name" value="VOC"/>
    <property type="match status" value="2"/>
</dbReference>
<dbReference type="AlphaFoldDB" id="A0A1H4VL04"/>
<reference evidence="2 3" key="1">
    <citation type="submission" date="2016-10" db="EMBL/GenBank/DDBJ databases">
        <authorList>
            <person name="de Groot N.N."/>
        </authorList>
    </citation>
    <scope>NUCLEOTIDE SEQUENCE [LARGE SCALE GENOMIC DNA]</scope>
    <source>
        <strain evidence="2 3">DSM 10495</strain>
    </source>
</reference>
<dbReference type="Pfam" id="PF00903">
    <property type="entry name" value="Glyoxalase"/>
    <property type="match status" value="2"/>
</dbReference>
<feature type="domain" description="VOC" evidence="1">
    <location>
        <begin position="10"/>
        <end position="126"/>
    </location>
</feature>
<evidence type="ECO:0000313" key="3">
    <source>
        <dbReference type="Proteomes" id="UP000182652"/>
    </source>
</evidence>
<dbReference type="InterPro" id="IPR029068">
    <property type="entry name" value="Glyas_Bleomycin-R_OHBP_Dase"/>
</dbReference>
<dbReference type="PANTHER" id="PTHR33993">
    <property type="entry name" value="GLYOXALASE-RELATED"/>
    <property type="match status" value="1"/>
</dbReference>
<evidence type="ECO:0000313" key="2">
    <source>
        <dbReference type="EMBL" id="SEC81520.1"/>
    </source>
</evidence>
<dbReference type="SUPFAM" id="SSF54593">
    <property type="entry name" value="Glyoxalase/Bleomycin resistance protein/Dihydroxybiphenyl dioxygenase"/>
    <property type="match status" value="2"/>
</dbReference>
<name>A0A1H4VL04_9MICC</name>
<dbReference type="EMBL" id="FNSN01000004">
    <property type="protein sequence ID" value="SEC81520.1"/>
    <property type="molecule type" value="Genomic_DNA"/>
</dbReference>
<dbReference type="RefSeq" id="WP_066214947.1">
    <property type="nucleotide sequence ID" value="NZ_FNSN01000004.1"/>
</dbReference>
<keyword evidence="3" id="KW-1185">Reference proteome</keyword>
<protein>
    <recommendedName>
        <fullName evidence="1">VOC domain-containing protein</fullName>
    </recommendedName>
</protein>
<dbReference type="CDD" id="cd07247">
    <property type="entry name" value="SgaA_N_like"/>
    <property type="match status" value="2"/>
</dbReference>